<reference evidence="1 2" key="1">
    <citation type="submission" date="2018-07" db="EMBL/GenBank/DDBJ databases">
        <title>Genome sequence of Nitratireductor thuwali#1536.</title>
        <authorList>
            <person name="Michoud G."/>
            <person name="Merlino G."/>
            <person name="Sefrji F.O."/>
            <person name="Daffonchio D."/>
        </authorList>
    </citation>
    <scope>NUCLEOTIDE SEQUENCE [LARGE SCALE GENOMIC DNA]</scope>
    <source>
        <strain evidence="2">Nit1536</strain>
    </source>
</reference>
<protein>
    <recommendedName>
        <fullName evidence="3">Peptidase MA-like domain-containing protein</fullName>
    </recommendedName>
</protein>
<dbReference type="RefSeq" id="WP_338529158.1">
    <property type="nucleotide sequence ID" value="NZ_CP030941.1"/>
</dbReference>
<evidence type="ECO:0008006" key="3">
    <source>
        <dbReference type="Google" id="ProtNLM"/>
    </source>
</evidence>
<evidence type="ECO:0000313" key="2">
    <source>
        <dbReference type="Proteomes" id="UP001342418"/>
    </source>
</evidence>
<keyword evidence="2" id="KW-1185">Reference proteome</keyword>
<accession>A0ABY5MJ94</accession>
<organism evidence="1 2">
    <name type="scientific">Nitratireductor thuwali</name>
    <dbReference type="NCBI Taxonomy" id="2267699"/>
    <lineage>
        <taxon>Bacteria</taxon>
        <taxon>Pseudomonadati</taxon>
        <taxon>Pseudomonadota</taxon>
        <taxon>Alphaproteobacteria</taxon>
        <taxon>Hyphomicrobiales</taxon>
        <taxon>Phyllobacteriaceae</taxon>
        <taxon>Nitratireductor</taxon>
    </lineage>
</organism>
<evidence type="ECO:0000313" key="1">
    <source>
        <dbReference type="EMBL" id="UUP16753.1"/>
    </source>
</evidence>
<sequence length="166" mass="18672">MEERRPKQGQTFSAPFEIVLRTATVWVLEDRVETVFSEDGSTAVATVDEGDPDHILASWHAGYGGDQHRMLIEHEIAHSFIADELGWPHSWSLWSAVHGSGAKRPMGEWSPRVRDEEHLVVSLQRYVNTGLEDVHGQLRTTFGDDLPKVAGRFVRLARPWLSFGAS</sequence>
<proteinExistence type="predicted"/>
<name>A0ABY5MJ94_9HYPH</name>
<dbReference type="EMBL" id="CP030941">
    <property type="protein sequence ID" value="UUP16753.1"/>
    <property type="molecule type" value="Genomic_DNA"/>
</dbReference>
<gene>
    <name evidence="1" type="ORF">NTH_01200</name>
</gene>
<dbReference type="Proteomes" id="UP001342418">
    <property type="component" value="Chromosome"/>
</dbReference>